<dbReference type="CDD" id="cd01412">
    <property type="entry name" value="SIRT5_Af1_CobB"/>
    <property type="match status" value="1"/>
</dbReference>
<comment type="subcellular location">
    <subcellularLocation>
        <location evidence="3">Cytoplasm</location>
    </subcellularLocation>
</comment>
<dbReference type="GO" id="GO:0005737">
    <property type="term" value="C:cytoplasm"/>
    <property type="evidence" value="ECO:0007669"/>
    <property type="project" value="UniProtKB-SubCell"/>
</dbReference>
<dbReference type="Gene3D" id="3.40.50.1220">
    <property type="entry name" value="TPP-binding domain"/>
    <property type="match status" value="1"/>
</dbReference>
<evidence type="ECO:0000256" key="3">
    <source>
        <dbReference type="HAMAP-Rule" id="MF_01121"/>
    </source>
</evidence>
<comment type="similarity">
    <text evidence="3">Belongs to the sirtuin family. Class III subfamily.</text>
</comment>
<feature type="binding site" evidence="3 4">
    <location>
        <position position="129"/>
    </location>
    <ligand>
        <name>Zn(2+)</name>
        <dbReference type="ChEBI" id="CHEBI:29105"/>
    </ligand>
</feature>
<keyword evidence="3" id="KW-0963">Cytoplasm</keyword>
<name>A0A7Z0D9C1_9ACTN</name>
<accession>A0A7Z0D9C1</accession>
<organism evidence="6 7">
    <name type="scientific">Naumannella cuiyingiana</name>
    <dbReference type="NCBI Taxonomy" id="1347891"/>
    <lineage>
        <taxon>Bacteria</taxon>
        <taxon>Bacillati</taxon>
        <taxon>Actinomycetota</taxon>
        <taxon>Actinomycetes</taxon>
        <taxon>Propionibacteriales</taxon>
        <taxon>Propionibacteriaceae</taxon>
        <taxon>Naumannella</taxon>
    </lineage>
</organism>
<feature type="binding site" evidence="3">
    <location>
        <position position="71"/>
    </location>
    <ligand>
        <name>substrate</name>
    </ligand>
</feature>
<comment type="function">
    <text evidence="3">NAD-dependent lysine deacetylase and desuccinylase that specifically removes acetyl and succinyl groups on target proteins. Modulates the activities of several proteins which are inactive in their acylated form.</text>
</comment>
<proteinExistence type="inferred from homology"/>
<keyword evidence="7" id="KW-1185">Reference proteome</keyword>
<feature type="binding site" evidence="3">
    <location>
        <position position="68"/>
    </location>
    <ligand>
        <name>substrate</name>
    </ligand>
</feature>
<keyword evidence="6" id="KW-0378">Hydrolase</keyword>
<keyword evidence="3 4" id="KW-0479">Metal-binding</keyword>
<dbReference type="Gene3D" id="3.30.1600.10">
    <property type="entry name" value="SIR2/SIRT2 'Small Domain"/>
    <property type="match status" value="1"/>
</dbReference>
<keyword evidence="2 3" id="KW-0520">NAD</keyword>
<dbReference type="HAMAP" id="MF_01121">
    <property type="entry name" value="Sirtuin_ClassIII"/>
    <property type="match status" value="1"/>
</dbReference>
<evidence type="ECO:0000256" key="1">
    <source>
        <dbReference type="ARBA" id="ARBA00022679"/>
    </source>
</evidence>
<dbReference type="PANTHER" id="PTHR11085:SF4">
    <property type="entry name" value="NAD-DEPENDENT PROTEIN DEACYLASE"/>
    <property type="match status" value="1"/>
</dbReference>
<dbReference type="SUPFAM" id="SSF52467">
    <property type="entry name" value="DHS-like NAD/FAD-binding domain"/>
    <property type="match status" value="1"/>
</dbReference>
<dbReference type="InterPro" id="IPR029035">
    <property type="entry name" value="DHS-like_NAD/FAD-binding_dom"/>
</dbReference>
<evidence type="ECO:0000259" key="5">
    <source>
        <dbReference type="PROSITE" id="PS50305"/>
    </source>
</evidence>
<feature type="binding site" evidence="3 4">
    <location>
        <position position="158"/>
    </location>
    <ligand>
        <name>Zn(2+)</name>
        <dbReference type="ChEBI" id="CHEBI:29105"/>
    </ligand>
</feature>
<dbReference type="AlphaFoldDB" id="A0A7Z0D9C1"/>
<keyword evidence="1" id="KW-0808">Transferase</keyword>
<comment type="caution">
    <text evidence="3">Lacks conserved residue(s) required for the propagation of feature annotation.</text>
</comment>
<dbReference type="RefSeq" id="WP_343045900.1">
    <property type="nucleotide sequence ID" value="NZ_JACBZS010000001.1"/>
</dbReference>
<feature type="domain" description="Deacetylase sirtuin-type" evidence="5">
    <location>
        <begin position="1"/>
        <end position="251"/>
    </location>
</feature>
<dbReference type="Pfam" id="PF02146">
    <property type="entry name" value="SIR2"/>
    <property type="match status" value="1"/>
</dbReference>
<comment type="caution">
    <text evidence="6">The sequence shown here is derived from an EMBL/GenBank/DDBJ whole genome shotgun (WGS) entry which is preliminary data.</text>
</comment>
<comment type="catalytic activity">
    <reaction evidence="3">
        <text>N(6)-acetyl-L-lysyl-[protein] + NAD(+) + H2O = 2''-O-acetyl-ADP-D-ribose + nicotinamide + L-lysyl-[protein]</text>
        <dbReference type="Rhea" id="RHEA:43636"/>
        <dbReference type="Rhea" id="RHEA-COMP:9752"/>
        <dbReference type="Rhea" id="RHEA-COMP:10731"/>
        <dbReference type="ChEBI" id="CHEBI:15377"/>
        <dbReference type="ChEBI" id="CHEBI:17154"/>
        <dbReference type="ChEBI" id="CHEBI:29969"/>
        <dbReference type="ChEBI" id="CHEBI:57540"/>
        <dbReference type="ChEBI" id="CHEBI:61930"/>
        <dbReference type="ChEBI" id="CHEBI:83767"/>
        <dbReference type="EC" id="2.3.1.286"/>
    </reaction>
</comment>
<protein>
    <recommendedName>
        <fullName evidence="3">NAD-dependent protein deacylase</fullName>
        <ecNumber evidence="3">2.3.1.286</ecNumber>
    </recommendedName>
    <alternativeName>
        <fullName evidence="3">Regulatory protein SIR2 homolog</fullName>
    </alternativeName>
</protein>
<dbReference type="InterPro" id="IPR003000">
    <property type="entry name" value="Sirtuin"/>
</dbReference>
<dbReference type="InterPro" id="IPR026590">
    <property type="entry name" value="Ssirtuin_cat_dom"/>
</dbReference>
<evidence type="ECO:0000313" key="7">
    <source>
        <dbReference type="Proteomes" id="UP000527616"/>
    </source>
</evidence>
<dbReference type="InterPro" id="IPR027546">
    <property type="entry name" value="Sirtuin_class_III"/>
</dbReference>
<feature type="binding site" evidence="3">
    <location>
        <position position="239"/>
    </location>
    <ligand>
        <name>NAD(+)</name>
        <dbReference type="ChEBI" id="CHEBI:57540"/>
    </ligand>
</feature>
<dbReference type="InterPro" id="IPR026591">
    <property type="entry name" value="Sirtuin_cat_small_dom_sf"/>
</dbReference>
<dbReference type="NCBIfam" id="NF001753">
    <property type="entry name" value="PRK00481.1-3"/>
    <property type="match status" value="1"/>
</dbReference>
<evidence type="ECO:0000313" key="6">
    <source>
        <dbReference type="EMBL" id="NYI71145.1"/>
    </source>
</evidence>
<feature type="binding site" evidence="3">
    <location>
        <begin position="103"/>
        <end position="106"/>
    </location>
    <ligand>
        <name>NAD(+)</name>
        <dbReference type="ChEBI" id="CHEBI:57540"/>
    </ligand>
</feature>
<dbReference type="GO" id="GO:0070403">
    <property type="term" value="F:NAD+ binding"/>
    <property type="evidence" value="ECO:0007669"/>
    <property type="project" value="UniProtKB-UniRule"/>
</dbReference>
<dbReference type="Proteomes" id="UP000527616">
    <property type="component" value="Unassembled WGS sequence"/>
</dbReference>
<evidence type="ECO:0000256" key="2">
    <source>
        <dbReference type="ARBA" id="ARBA00023027"/>
    </source>
</evidence>
<comment type="domain">
    <text evidence="3">2 residues (Tyr-68 and Arg-71) present in a large hydrophobic pocket are probably involved in substrate specificity. They are important for desuccinylation activity, but dispensable for deacetylation activity.</text>
</comment>
<reference evidence="6 7" key="1">
    <citation type="submission" date="2020-07" db="EMBL/GenBank/DDBJ databases">
        <title>Sequencing the genomes of 1000 actinobacteria strains.</title>
        <authorList>
            <person name="Klenk H.-P."/>
        </authorList>
    </citation>
    <scope>NUCLEOTIDE SEQUENCE [LARGE SCALE GENOMIC DNA]</scope>
    <source>
        <strain evidence="6 7">DSM 103164</strain>
    </source>
</reference>
<dbReference type="EMBL" id="JACBZS010000001">
    <property type="protein sequence ID" value="NYI71145.1"/>
    <property type="molecule type" value="Genomic_DNA"/>
</dbReference>
<dbReference type="GO" id="GO:0036054">
    <property type="term" value="F:protein-malonyllysine demalonylase activity"/>
    <property type="evidence" value="ECO:0007669"/>
    <property type="project" value="InterPro"/>
</dbReference>
<dbReference type="EC" id="2.3.1.286" evidence="3"/>
<feature type="binding site" evidence="3 4">
    <location>
        <position position="155"/>
    </location>
    <ligand>
        <name>Zn(2+)</name>
        <dbReference type="ChEBI" id="CHEBI:29105"/>
    </ligand>
</feature>
<sequence>MSEPPSEIVRLAREARRVTVLTGAGMSAESGVPTFRDAQTGLWARYDPMTLATPEAFETDPELVWAWYAWRRRLMQQVQPNAGHRALAEWGRRDGVQVRIATQNVDDLHERAGSEVLAHLHGSLFELRCFDCDRRYTGAVEIPDEQVERLEPPVCGACAGPVRPGIVWFGELLPQRDLARAEQAATEADLVLVVGSSGLVHPAAGLPLQALAAGVPTIEVNPAESAFSPYADFAWRTTAGTGLPALVAALD</sequence>
<dbReference type="GO" id="GO:0008270">
    <property type="term" value="F:zinc ion binding"/>
    <property type="evidence" value="ECO:0007669"/>
    <property type="project" value="UniProtKB-UniRule"/>
</dbReference>
<dbReference type="InterPro" id="IPR050134">
    <property type="entry name" value="NAD-dep_sirtuin_deacylases"/>
</dbReference>
<dbReference type="PROSITE" id="PS50305">
    <property type="entry name" value="SIRTUIN"/>
    <property type="match status" value="1"/>
</dbReference>
<feature type="binding site" evidence="3">
    <location>
        <begin position="195"/>
        <end position="197"/>
    </location>
    <ligand>
        <name>NAD(+)</name>
        <dbReference type="ChEBI" id="CHEBI:57540"/>
    </ligand>
</feature>
<comment type="catalytic activity">
    <reaction evidence="3">
        <text>N(6)-succinyl-L-lysyl-[protein] + NAD(+) + H2O = 2''-O-succinyl-ADP-D-ribose + nicotinamide + L-lysyl-[protein]</text>
        <dbReference type="Rhea" id="RHEA:47668"/>
        <dbReference type="Rhea" id="RHEA-COMP:9752"/>
        <dbReference type="Rhea" id="RHEA-COMP:11877"/>
        <dbReference type="ChEBI" id="CHEBI:15377"/>
        <dbReference type="ChEBI" id="CHEBI:17154"/>
        <dbReference type="ChEBI" id="CHEBI:29969"/>
        <dbReference type="ChEBI" id="CHEBI:57540"/>
        <dbReference type="ChEBI" id="CHEBI:87830"/>
        <dbReference type="ChEBI" id="CHEBI:87832"/>
    </reaction>
</comment>
<feature type="active site" description="Proton acceptor" evidence="3 4">
    <location>
        <position position="121"/>
    </location>
</feature>
<evidence type="ECO:0000256" key="4">
    <source>
        <dbReference type="PROSITE-ProRule" id="PRU00236"/>
    </source>
</evidence>
<feature type="binding site" evidence="3">
    <location>
        <begin position="221"/>
        <end position="223"/>
    </location>
    <ligand>
        <name>NAD(+)</name>
        <dbReference type="ChEBI" id="CHEBI:57540"/>
    </ligand>
</feature>
<keyword evidence="3 4" id="KW-0862">Zinc</keyword>
<dbReference type="PANTHER" id="PTHR11085">
    <property type="entry name" value="NAD-DEPENDENT PROTEIN DEACYLASE SIRTUIN-5, MITOCHONDRIAL-RELATED"/>
    <property type="match status" value="1"/>
</dbReference>
<gene>
    <name evidence="3" type="primary">cobB</name>
    <name evidence="6" type="ORF">GGQ54_001705</name>
</gene>
<comment type="cofactor">
    <cofactor evidence="3">
        <name>Zn(2+)</name>
        <dbReference type="ChEBI" id="CHEBI:29105"/>
    </cofactor>
    <text evidence="3">Binds 1 zinc ion per subunit.</text>
</comment>
<feature type="binding site" evidence="3 4">
    <location>
        <position position="132"/>
    </location>
    <ligand>
        <name>Zn(2+)</name>
        <dbReference type="ChEBI" id="CHEBI:29105"/>
    </ligand>
</feature>
<dbReference type="GO" id="GO:0036055">
    <property type="term" value="F:protein-succinyllysine desuccinylase activity"/>
    <property type="evidence" value="ECO:0007669"/>
    <property type="project" value="UniProtKB-UniRule"/>
</dbReference>
<dbReference type="GO" id="GO:0017136">
    <property type="term" value="F:histone deacetylase activity, NAD-dependent"/>
    <property type="evidence" value="ECO:0007669"/>
    <property type="project" value="TreeGrafter"/>
</dbReference>